<sequence>MGNVPTKDQRARLLSLNSIGSGSTVGRLTRRNTTLSLIGGSTSHLSNGLFAAAKANSKSEDKLKMREKHCLDLIVRIHENVDGGYLAPYGIYKLNLDYNTEIVRGLVLSRRLAPFYTPLQDFDESWTDDEIATLVRQMPLHALDSAFDDEEEEDDADDHKIHKSLNHFRRQELKRRHQELAAKMKEVQRQYENEYLQCKEASDPDVPSKDLLLRLYRDASECPICFLYFPRNLNYSRCCRQPICTECFVQIKRLDPHPPHDDPSEEKKDELPHTLISEYANCPYCAMSNFGVTYEHPIDLLVGMGASMSAKDYRERQSIDVIPEGEETGGEHAVISSDETSRPSSPTKATPFAPRKPRRRSSVAADAEGVITTDYIRPDWEQKLTSAKSKLARKAATASAIHASNLILDEGSGSRESQQQYLMSLEDRMIEEAMRLLILSEEERSRQASKK</sequence>
<protein>
    <submittedName>
        <fullName evidence="4">CIC11C00000005354</fullName>
    </submittedName>
</protein>
<accession>A0A1L0D039</accession>
<evidence type="ECO:0000256" key="2">
    <source>
        <dbReference type="SAM" id="Coils"/>
    </source>
</evidence>
<evidence type="ECO:0000256" key="3">
    <source>
        <dbReference type="SAM" id="MobiDB-lite"/>
    </source>
</evidence>
<comment type="similarity">
    <text evidence="1">Belongs to the SIP5 family.</text>
</comment>
<dbReference type="GO" id="GO:0005737">
    <property type="term" value="C:cytoplasm"/>
    <property type="evidence" value="ECO:0007669"/>
    <property type="project" value="TreeGrafter"/>
</dbReference>
<organism evidence="4 5">
    <name type="scientific">Sungouiella intermedia</name>
    <dbReference type="NCBI Taxonomy" id="45354"/>
    <lineage>
        <taxon>Eukaryota</taxon>
        <taxon>Fungi</taxon>
        <taxon>Dikarya</taxon>
        <taxon>Ascomycota</taxon>
        <taxon>Saccharomycotina</taxon>
        <taxon>Pichiomycetes</taxon>
        <taxon>Metschnikowiaceae</taxon>
        <taxon>Sungouiella</taxon>
    </lineage>
</organism>
<dbReference type="CDD" id="cd24139">
    <property type="entry name" value="SIP5-like"/>
    <property type="match status" value="1"/>
</dbReference>
<name>A0A1L0D039_9ASCO</name>
<feature type="region of interest" description="Disordered" evidence="3">
    <location>
        <begin position="321"/>
        <end position="364"/>
    </location>
</feature>
<evidence type="ECO:0000313" key="5">
    <source>
        <dbReference type="Proteomes" id="UP000182259"/>
    </source>
</evidence>
<gene>
    <name evidence="4" type="ORF">SAMEA4029009_CIC11G00000005354</name>
</gene>
<evidence type="ECO:0000256" key="1">
    <source>
        <dbReference type="ARBA" id="ARBA00010402"/>
    </source>
</evidence>
<feature type="coiled-coil region" evidence="2">
    <location>
        <begin position="170"/>
        <end position="197"/>
    </location>
</feature>
<dbReference type="InterPro" id="IPR039301">
    <property type="entry name" value="Sip5/DA2"/>
</dbReference>
<dbReference type="PANTHER" id="PTHR31315">
    <property type="entry name" value="PROTEIN SIP5"/>
    <property type="match status" value="1"/>
</dbReference>
<reference evidence="4 5" key="1">
    <citation type="submission" date="2016-10" db="EMBL/GenBank/DDBJ databases">
        <authorList>
            <person name="de Groot N.N."/>
        </authorList>
    </citation>
    <scope>NUCLEOTIDE SEQUENCE [LARGE SCALE GENOMIC DNA]</scope>
    <source>
        <strain evidence="4 5">PYCC 4715</strain>
    </source>
</reference>
<dbReference type="Proteomes" id="UP000182259">
    <property type="component" value="Chromosome I"/>
</dbReference>
<keyword evidence="2" id="KW-0175">Coiled coil</keyword>
<dbReference type="PANTHER" id="PTHR31315:SF1">
    <property type="entry name" value="PROTEIN SIP5"/>
    <property type="match status" value="1"/>
</dbReference>
<dbReference type="EMBL" id="LT635764">
    <property type="protein sequence ID" value="SGZ49293.1"/>
    <property type="molecule type" value="Genomic_DNA"/>
</dbReference>
<proteinExistence type="inferred from homology"/>
<evidence type="ECO:0000313" key="4">
    <source>
        <dbReference type="EMBL" id="SGZ49293.1"/>
    </source>
</evidence>
<dbReference type="AlphaFoldDB" id="A0A1L0D039"/>